<evidence type="ECO:0000256" key="1">
    <source>
        <dbReference type="SAM" id="Phobius"/>
    </source>
</evidence>
<proteinExistence type="predicted"/>
<dbReference type="PANTHER" id="PTHR12242">
    <property type="entry name" value="OS02G0130600 PROTEIN-RELATED"/>
    <property type="match status" value="1"/>
</dbReference>
<feature type="transmembrane region" description="Helical" evidence="1">
    <location>
        <begin position="274"/>
        <end position="297"/>
    </location>
</feature>
<dbReference type="Pfam" id="PF21534">
    <property type="entry name" value="Rost"/>
    <property type="match status" value="1"/>
</dbReference>
<feature type="transmembrane region" description="Helical" evidence="1">
    <location>
        <begin position="209"/>
        <end position="225"/>
    </location>
</feature>
<reference evidence="2" key="1">
    <citation type="submission" date="2019-08" db="EMBL/GenBank/DDBJ databases">
        <title>The improved chromosome-level genome for the pearl oyster Pinctada fucata martensii using PacBio sequencing and Hi-C.</title>
        <authorList>
            <person name="Zheng Z."/>
        </authorList>
    </citation>
    <scope>NUCLEOTIDE SEQUENCE</scope>
    <source>
        <strain evidence="2">ZZ-2019</strain>
        <tissue evidence="2">Adductor muscle</tissue>
    </source>
</reference>
<accession>A0AA88YDV3</accession>
<dbReference type="PANTHER" id="PTHR12242:SF1">
    <property type="entry name" value="MYND-TYPE DOMAIN-CONTAINING PROTEIN"/>
    <property type="match status" value="1"/>
</dbReference>
<dbReference type="Proteomes" id="UP001186944">
    <property type="component" value="Unassembled WGS sequence"/>
</dbReference>
<evidence type="ECO:0008006" key="4">
    <source>
        <dbReference type="Google" id="ProtNLM"/>
    </source>
</evidence>
<feature type="transmembrane region" description="Helical" evidence="1">
    <location>
        <begin position="66"/>
        <end position="90"/>
    </location>
</feature>
<keyword evidence="1" id="KW-0472">Membrane</keyword>
<feature type="transmembrane region" description="Helical" evidence="1">
    <location>
        <begin position="32"/>
        <end position="54"/>
    </location>
</feature>
<evidence type="ECO:0000313" key="3">
    <source>
        <dbReference type="Proteomes" id="UP001186944"/>
    </source>
</evidence>
<organism evidence="2 3">
    <name type="scientific">Pinctada imbricata</name>
    <name type="common">Atlantic pearl-oyster</name>
    <name type="synonym">Pinctada martensii</name>
    <dbReference type="NCBI Taxonomy" id="66713"/>
    <lineage>
        <taxon>Eukaryota</taxon>
        <taxon>Metazoa</taxon>
        <taxon>Spiralia</taxon>
        <taxon>Lophotrochozoa</taxon>
        <taxon>Mollusca</taxon>
        <taxon>Bivalvia</taxon>
        <taxon>Autobranchia</taxon>
        <taxon>Pteriomorphia</taxon>
        <taxon>Pterioida</taxon>
        <taxon>Pterioidea</taxon>
        <taxon>Pteriidae</taxon>
        <taxon>Pinctada</taxon>
    </lineage>
</organism>
<keyword evidence="1" id="KW-0812">Transmembrane</keyword>
<dbReference type="GO" id="GO:0016020">
    <property type="term" value="C:membrane"/>
    <property type="evidence" value="ECO:0007669"/>
    <property type="project" value="TreeGrafter"/>
</dbReference>
<dbReference type="InterPro" id="IPR049352">
    <property type="entry name" value="Rost"/>
</dbReference>
<name>A0AA88YDV3_PINIB</name>
<keyword evidence="1" id="KW-1133">Transmembrane helix</keyword>
<gene>
    <name evidence="2" type="ORF">FSP39_018386</name>
</gene>
<protein>
    <recommendedName>
        <fullName evidence="4">Protein rolling stone</fullName>
    </recommendedName>
</protein>
<feature type="transmembrane region" description="Helical" evidence="1">
    <location>
        <begin position="167"/>
        <end position="189"/>
    </location>
</feature>
<feature type="transmembrane region" description="Helical" evidence="1">
    <location>
        <begin position="232"/>
        <end position="254"/>
    </location>
</feature>
<dbReference type="AlphaFoldDB" id="A0AA88YDV3"/>
<evidence type="ECO:0000313" key="2">
    <source>
        <dbReference type="EMBL" id="KAK3103309.1"/>
    </source>
</evidence>
<keyword evidence="3" id="KW-1185">Reference proteome</keyword>
<comment type="caution">
    <text evidence="2">The sequence shown here is derived from an EMBL/GenBank/DDBJ whole genome shotgun (WGS) entry which is preliminary data.</text>
</comment>
<sequence>MSLKEEFTLRNFGFSNSSPQNFCTSQWNWHPVLYLGLRTLLTVYVTGILIYTLAKDSGGGGKNSTLAFLTIWSYIVLTLHMLLSTCLAIYGQTRKLEQTRPQSASMSSISRLTDLDFSSSHSINYGSKGDSLPTSNNDVKISVPATSSPHQESITVDVRQSIPCLAILSWILSDVISVFALVVTLIYWMALYPSVNTTGASALFVYNDVNVHALNSVFILIEYFVSARPVRLLHFIYPAIYGCIYTLFALFYWLPDKQNHVLYSVLDFNRPPVVVLTVLGLAFIGIPLLQLFYYGLYRFKLFLKRYMSQTG</sequence>
<dbReference type="EMBL" id="VSWD01000005">
    <property type="protein sequence ID" value="KAK3103309.1"/>
    <property type="molecule type" value="Genomic_DNA"/>
</dbReference>